<sequence>MIRCHLARMMGEHKMRIADVARETGLSRATVTLLYKETAQKVDLEALDKLCELFDCGIGDLLERATPTGNKHQAHDGSQ</sequence>
<name>A0AAU7NWG9_9GAMM</name>
<dbReference type="AlphaFoldDB" id="A0AAU7NWG9"/>
<dbReference type="EMBL" id="CP157743">
    <property type="protein sequence ID" value="XBS21288.1"/>
    <property type="molecule type" value="Genomic_DNA"/>
</dbReference>
<dbReference type="CDD" id="cd00093">
    <property type="entry name" value="HTH_XRE"/>
    <property type="match status" value="1"/>
</dbReference>
<dbReference type="SMART" id="SM00530">
    <property type="entry name" value="HTH_XRE"/>
    <property type="match status" value="1"/>
</dbReference>
<protein>
    <submittedName>
        <fullName evidence="2">Helix-turn-helix transcriptional regulator</fullName>
    </submittedName>
</protein>
<gene>
    <name evidence="2" type="ORF">Q9L42_003960</name>
</gene>
<dbReference type="InterPro" id="IPR010982">
    <property type="entry name" value="Lambda_DNA-bd_dom_sf"/>
</dbReference>
<dbReference type="SUPFAM" id="SSF47413">
    <property type="entry name" value="lambda repressor-like DNA-binding domains"/>
    <property type="match status" value="1"/>
</dbReference>
<feature type="domain" description="HTH cro/C1-type" evidence="1">
    <location>
        <begin position="6"/>
        <end position="61"/>
    </location>
</feature>
<dbReference type="Gene3D" id="1.10.260.40">
    <property type="entry name" value="lambda repressor-like DNA-binding domains"/>
    <property type="match status" value="1"/>
</dbReference>
<dbReference type="Pfam" id="PF13443">
    <property type="entry name" value="HTH_26"/>
    <property type="match status" value="1"/>
</dbReference>
<reference evidence="2 3" key="1">
    <citation type="journal article" date="2024" name="Microbiology">
        <title>Methylomarinum rosea sp. nov., a novel halophilic methanotrophic bacterium from the hypersaline Lake Elton.</title>
        <authorList>
            <person name="Suleimanov R.Z."/>
            <person name="Oshkin I.Y."/>
            <person name="Danilova O.V."/>
            <person name="Suzina N.E."/>
            <person name="Dedysh S.N."/>
        </authorList>
    </citation>
    <scope>NUCLEOTIDE SEQUENCE [LARGE SCALE GENOMIC DNA]</scope>
    <source>
        <strain evidence="2 3">Ch1-1</strain>
    </source>
</reference>
<evidence type="ECO:0000313" key="3">
    <source>
        <dbReference type="Proteomes" id="UP001225378"/>
    </source>
</evidence>
<dbReference type="GO" id="GO:0003677">
    <property type="term" value="F:DNA binding"/>
    <property type="evidence" value="ECO:0007669"/>
    <property type="project" value="InterPro"/>
</dbReference>
<dbReference type="PROSITE" id="PS50943">
    <property type="entry name" value="HTH_CROC1"/>
    <property type="match status" value="1"/>
</dbReference>
<dbReference type="Proteomes" id="UP001225378">
    <property type="component" value="Chromosome"/>
</dbReference>
<proteinExistence type="predicted"/>
<evidence type="ECO:0000313" key="2">
    <source>
        <dbReference type="EMBL" id="XBS21288.1"/>
    </source>
</evidence>
<evidence type="ECO:0000259" key="1">
    <source>
        <dbReference type="PROSITE" id="PS50943"/>
    </source>
</evidence>
<accession>A0AAU7NWG9</accession>
<organism evidence="2 3">
    <name type="scientific">Methylomarinum roseum</name>
    <dbReference type="NCBI Taxonomy" id="3067653"/>
    <lineage>
        <taxon>Bacteria</taxon>
        <taxon>Pseudomonadati</taxon>
        <taxon>Pseudomonadota</taxon>
        <taxon>Gammaproteobacteria</taxon>
        <taxon>Methylococcales</taxon>
        <taxon>Methylococcaceae</taxon>
        <taxon>Methylomarinum</taxon>
    </lineage>
</organism>
<keyword evidence="3" id="KW-1185">Reference proteome</keyword>
<dbReference type="RefSeq" id="WP_305909728.1">
    <property type="nucleotide sequence ID" value="NZ_CP157743.1"/>
</dbReference>
<dbReference type="KEGG" id="mech:Q9L42_003960"/>
<dbReference type="InterPro" id="IPR001387">
    <property type="entry name" value="Cro/C1-type_HTH"/>
</dbReference>